<comment type="caution">
    <text evidence="17">The sequence shown here is derived from an EMBL/GenBank/DDBJ whole genome shotgun (WGS) entry which is preliminary data.</text>
</comment>
<dbReference type="GO" id="GO:0140664">
    <property type="term" value="F:ATP-dependent DNA damage sensor activity"/>
    <property type="evidence" value="ECO:0007669"/>
    <property type="project" value="InterPro"/>
</dbReference>
<evidence type="ECO:0000256" key="10">
    <source>
        <dbReference type="ARBA" id="ARBA00057808"/>
    </source>
</evidence>
<dbReference type="Pfam" id="PF21794">
    <property type="entry name" value="RAD51D_N"/>
    <property type="match status" value="1"/>
</dbReference>
<keyword evidence="18" id="KW-1185">Reference proteome</keyword>
<proteinExistence type="inferred from homology"/>
<evidence type="ECO:0000259" key="16">
    <source>
        <dbReference type="PROSITE" id="PS50162"/>
    </source>
</evidence>
<keyword evidence="9" id="KW-0539">Nucleus</keyword>
<comment type="similarity">
    <text evidence="2">Belongs to the RecA family. RAD51 subfamily.</text>
</comment>
<dbReference type="InterPro" id="IPR051988">
    <property type="entry name" value="HRR_RAD51_Paralog"/>
</dbReference>
<dbReference type="GO" id="GO:0003697">
    <property type="term" value="F:single-stranded DNA binding"/>
    <property type="evidence" value="ECO:0007669"/>
    <property type="project" value="TreeGrafter"/>
</dbReference>
<feature type="domain" description="RecA family profile 1" evidence="16">
    <location>
        <begin position="146"/>
        <end position="319"/>
    </location>
</feature>
<accession>A0A151N6U1</accession>
<evidence type="ECO:0000256" key="11">
    <source>
        <dbReference type="ARBA" id="ARBA00066228"/>
    </source>
</evidence>
<evidence type="ECO:0000256" key="7">
    <source>
        <dbReference type="ARBA" id="ARBA00023172"/>
    </source>
</evidence>
<dbReference type="STRING" id="8496.A0A151N6U1"/>
<comment type="subcellular location">
    <subcellularLocation>
        <location evidence="1">Nucleus</location>
    </subcellularLocation>
</comment>
<evidence type="ECO:0000256" key="9">
    <source>
        <dbReference type="ARBA" id="ARBA00023242"/>
    </source>
</evidence>
<dbReference type="PROSITE" id="PS50162">
    <property type="entry name" value="RECA_2"/>
    <property type="match status" value="1"/>
</dbReference>
<keyword evidence="6" id="KW-0238">DNA-binding</keyword>
<keyword evidence="8" id="KW-0234">DNA repair</keyword>
<gene>
    <name evidence="17" type="primary">RAD51D</name>
    <name evidence="17" type="ORF">Y1Q_0013054</name>
</gene>
<dbReference type="EMBL" id="AKHW03003911">
    <property type="protein sequence ID" value="KYO32543.1"/>
    <property type="molecule type" value="Genomic_DNA"/>
</dbReference>
<evidence type="ECO:0000256" key="15">
    <source>
        <dbReference type="ARBA" id="ARBA00079680"/>
    </source>
</evidence>
<dbReference type="Gene3D" id="3.40.50.300">
    <property type="entry name" value="P-loop containing nucleotide triphosphate hydrolases"/>
    <property type="match status" value="1"/>
</dbReference>
<evidence type="ECO:0000256" key="8">
    <source>
        <dbReference type="ARBA" id="ARBA00023204"/>
    </source>
</evidence>
<evidence type="ECO:0000256" key="6">
    <source>
        <dbReference type="ARBA" id="ARBA00023125"/>
    </source>
</evidence>
<evidence type="ECO:0000313" key="18">
    <source>
        <dbReference type="Proteomes" id="UP000050525"/>
    </source>
</evidence>
<evidence type="ECO:0000256" key="13">
    <source>
        <dbReference type="ARBA" id="ARBA00078081"/>
    </source>
</evidence>
<dbReference type="InterPro" id="IPR003593">
    <property type="entry name" value="AAA+_ATPase"/>
</dbReference>
<dbReference type="InterPro" id="IPR047323">
    <property type="entry name" value="Rad51D_C"/>
</dbReference>
<evidence type="ECO:0000256" key="3">
    <source>
        <dbReference type="ARBA" id="ARBA00022741"/>
    </source>
</evidence>
<dbReference type="eggNOG" id="KOG1433">
    <property type="taxonomic scope" value="Eukaryota"/>
</dbReference>
<dbReference type="GO" id="GO:0000400">
    <property type="term" value="F:four-way junction DNA binding"/>
    <property type="evidence" value="ECO:0007669"/>
    <property type="project" value="TreeGrafter"/>
</dbReference>
<dbReference type="InterPro" id="IPR027417">
    <property type="entry name" value="P-loop_NTPase"/>
</dbReference>
<dbReference type="InterPro" id="IPR013632">
    <property type="entry name" value="Rad51_C"/>
</dbReference>
<dbReference type="AlphaFoldDB" id="A0A151N6U1"/>
<reference evidence="17 18" key="1">
    <citation type="journal article" date="2012" name="Genome Biol.">
        <title>Sequencing three crocodilian genomes to illuminate the evolution of archosaurs and amniotes.</title>
        <authorList>
            <person name="St John J.A."/>
            <person name="Braun E.L."/>
            <person name="Isberg S.R."/>
            <person name="Miles L.G."/>
            <person name="Chong A.Y."/>
            <person name="Gongora J."/>
            <person name="Dalzell P."/>
            <person name="Moran C."/>
            <person name="Bed'hom B."/>
            <person name="Abzhanov A."/>
            <person name="Burgess S.C."/>
            <person name="Cooksey A.M."/>
            <person name="Castoe T.A."/>
            <person name="Crawford N.G."/>
            <person name="Densmore L.D."/>
            <person name="Drew J.C."/>
            <person name="Edwards S.V."/>
            <person name="Faircloth B.C."/>
            <person name="Fujita M.K."/>
            <person name="Greenwold M.J."/>
            <person name="Hoffmann F.G."/>
            <person name="Howard J.M."/>
            <person name="Iguchi T."/>
            <person name="Janes D.E."/>
            <person name="Khan S.Y."/>
            <person name="Kohno S."/>
            <person name="de Koning A.J."/>
            <person name="Lance S.L."/>
            <person name="McCarthy F.M."/>
            <person name="McCormack J.E."/>
            <person name="Merchant M.E."/>
            <person name="Peterson D.G."/>
            <person name="Pollock D.D."/>
            <person name="Pourmand N."/>
            <person name="Raney B.J."/>
            <person name="Roessler K.A."/>
            <person name="Sanford J.R."/>
            <person name="Sawyer R.H."/>
            <person name="Schmidt C.J."/>
            <person name="Triplett E.W."/>
            <person name="Tuberville T.D."/>
            <person name="Venegas-Anaya M."/>
            <person name="Howard J.T."/>
            <person name="Jarvis E.D."/>
            <person name="Guillette L.J.Jr."/>
            <person name="Glenn T.C."/>
            <person name="Green R.E."/>
            <person name="Ray D.A."/>
        </authorList>
    </citation>
    <scope>NUCLEOTIDE SEQUENCE [LARGE SCALE GENOMIC DNA]</scope>
    <source>
        <strain evidence="17">KSC_2009_1</strain>
    </source>
</reference>
<dbReference type="CDD" id="cd19489">
    <property type="entry name" value="Rad51D"/>
    <property type="match status" value="1"/>
</dbReference>
<dbReference type="Pfam" id="PF08423">
    <property type="entry name" value="Rad51"/>
    <property type="match status" value="1"/>
</dbReference>
<evidence type="ECO:0000256" key="12">
    <source>
        <dbReference type="ARBA" id="ARBA00073971"/>
    </source>
</evidence>
<protein>
    <recommendedName>
        <fullName evidence="12">DNA repair protein RAD51 homolog 4</fullName>
    </recommendedName>
    <alternativeName>
        <fullName evidence="13">R51H3</fullName>
    </alternativeName>
    <alternativeName>
        <fullName evidence="14">RAD51 homolog D</fullName>
    </alternativeName>
    <alternativeName>
        <fullName evidence="15">RAD51-like protein 3</fullName>
    </alternativeName>
</protein>
<dbReference type="GO" id="GO:0000724">
    <property type="term" value="P:double-strand break repair via homologous recombination"/>
    <property type="evidence" value="ECO:0007669"/>
    <property type="project" value="TreeGrafter"/>
</dbReference>
<comment type="subunit">
    <text evidence="11">Part of the BCDX2 complex consisting of RAD51B, RAD51C, RAD51D and XRCC2; the complex has a ring-like structure arranged into a flat disc around a central channel. In the absence of DNA, the BCDX2 subcomplex XRCC2:RAD51D formed a multimeric ring structure; in the presence of single-stranded DNA it formed a filamentous structure with the ssDNA. Interacts with SWSAP1 and ZSWIM7; involved in homologous recombination repair. Interacts with BLM; required for stimulation of BLM activity by the BCDX2 subcomplex XRCC2:RAD51D.</text>
</comment>
<keyword evidence="5" id="KW-0067">ATP-binding</keyword>
<dbReference type="GO" id="GO:0042148">
    <property type="term" value="P:DNA strand invasion"/>
    <property type="evidence" value="ECO:0007669"/>
    <property type="project" value="TreeGrafter"/>
</dbReference>
<dbReference type="GO" id="GO:0005524">
    <property type="term" value="F:ATP binding"/>
    <property type="evidence" value="ECO:0007669"/>
    <property type="project" value="UniProtKB-KW"/>
</dbReference>
<sequence length="415" mass="44357">MATTMLLLPPGGWLHSSRHSTAAAVGGFGGRGCHHHHGPPALRSEGACLHGVQPPVSCALPPWARGRAMVMLQAGLCPGLTAEMIQLLKASGIRTVVDLISSDLEEVAQKCSLSYKALVAVRRVLLAQFSAFPINGVHLYEELKSSMAILSTGNKSLDTLLDSGLYTGEVMELMGAPGSGKTQVCLSIAASVSHSLKQNVLFIDSTGGFTASRLLQLVQFRTEEEEEQVEALQRIQVAHVFDIYKMLAALQELRHCMSQQVVCSGGPVKLLVVDSVSAVVCPLFGGRQSEGLALMMQLARELKTLAREFGLATVVTNHVTRDSSSGHLKPALGRSWSFVPSTRVLLERSQGALGKASTQCIASLTKSPRQPTGIKVELDIGGYGALEERPVFMSAVVFSSKTNPIELVYYVGVLL</sequence>
<evidence type="ECO:0000256" key="14">
    <source>
        <dbReference type="ARBA" id="ARBA00078131"/>
    </source>
</evidence>
<dbReference type="GO" id="GO:0007131">
    <property type="term" value="P:reciprocal meiotic recombination"/>
    <property type="evidence" value="ECO:0007669"/>
    <property type="project" value="TreeGrafter"/>
</dbReference>
<keyword evidence="4" id="KW-0227">DNA damage</keyword>
<dbReference type="Proteomes" id="UP000050525">
    <property type="component" value="Unassembled WGS sequence"/>
</dbReference>
<dbReference type="GO" id="GO:0033063">
    <property type="term" value="C:Rad51B-Rad51C-Rad51D-XRCC2 complex"/>
    <property type="evidence" value="ECO:0007669"/>
    <property type="project" value="TreeGrafter"/>
</dbReference>
<name>A0A151N6U1_ALLMI</name>
<dbReference type="FunFam" id="3.40.50.300:FF:001042">
    <property type="entry name" value="DNA repair protein RAD51 homolog 4"/>
    <property type="match status" value="1"/>
</dbReference>
<evidence type="ECO:0000313" key="17">
    <source>
        <dbReference type="EMBL" id="KYO32543.1"/>
    </source>
</evidence>
<evidence type="ECO:0000256" key="4">
    <source>
        <dbReference type="ARBA" id="ARBA00022763"/>
    </source>
</evidence>
<dbReference type="InterPro" id="IPR048943">
    <property type="entry name" value="RAD51D_N"/>
</dbReference>
<evidence type="ECO:0000256" key="1">
    <source>
        <dbReference type="ARBA" id="ARBA00004123"/>
    </source>
</evidence>
<dbReference type="PANTHER" id="PTHR46457:SF1">
    <property type="entry name" value="DNA REPAIR PROTEIN RAD51 HOMOLOG 4"/>
    <property type="match status" value="1"/>
</dbReference>
<keyword evidence="3" id="KW-0547">Nucleotide-binding</keyword>
<dbReference type="SUPFAM" id="SSF52540">
    <property type="entry name" value="P-loop containing nucleoside triphosphate hydrolases"/>
    <property type="match status" value="1"/>
</dbReference>
<dbReference type="GO" id="GO:0000781">
    <property type="term" value="C:chromosome, telomeric region"/>
    <property type="evidence" value="ECO:0007669"/>
    <property type="project" value="UniProtKB-ARBA"/>
</dbReference>
<dbReference type="PANTHER" id="PTHR46457">
    <property type="entry name" value="DNA REPAIR PROTEIN RAD51 HOMOLOG 4"/>
    <property type="match status" value="1"/>
</dbReference>
<dbReference type="GO" id="GO:0005815">
    <property type="term" value="C:microtubule organizing center"/>
    <property type="evidence" value="ECO:0007669"/>
    <property type="project" value="TreeGrafter"/>
</dbReference>
<comment type="function">
    <text evidence="10">Involved in the homologous recombination repair (HRR) pathway of double-stranded DNA breaks arising during DNA replication or induced by DNA-damaging agents. Bind to single-stranded DNA (ssDNA) and has DNA-dependent ATPase activity. Part of the RAD51 paralog protein complex BCDX2 which acts in the BRCA1-BRCA2-dependent HR pathway. Upon DNA damage, BCDX2 acts downstream of BRCA2 recruitment and upstream of RAD51 recruitment. BCDX2 binds predominantly to the intersection of the four duplex arms of the Holliday junction and to junction of replication forks. The BCDX2 complex was originally reported to bind single-stranded DNA, single-stranded gaps in duplex DNA and specifically to nicks in duplex DNA. Involved in telomere maintenance. The BCDX2 subcomplex XRCC2:RAD51D can stimulate Holliday junction resolution by BLM.</text>
</comment>
<dbReference type="SMART" id="SM00382">
    <property type="entry name" value="AAA"/>
    <property type="match status" value="1"/>
</dbReference>
<dbReference type="GO" id="GO:0000723">
    <property type="term" value="P:telomere maintenance"/>
    <property type="evidence" value="ECO:0007669"/>
    <property type="project" value="TreeGrafter"/>
</dbReference>
<evidence type="ECO:0000256" key="5">
    <source>
        <dbReference type="ARBA" id="ARBA00022840"/>
    </source>
</evidence>
<dbReference type="InterPro" id="IPR020588">
    <property type="entry name" value="RecA_ATP-bd"/>
</dbReference>
<organism evidence="17 18">
    <name type="scientific">Alligator mississippiensis</name>
    <name type="common">American alligator</name>
    <dbReference type="NCBI Taxonomy" id="8496"/>
    <lineage>
        <taxon>Eukaryota</taxon>
        <taxon>Metazoa</taxon>
        <taxon>Chordata</taxon>
        <taxon>Craniata</taxon>
        <taxon>Vertebrata</taxon>
        <taxon>Euteleostomi</taxon>
        <taxon>Archelosauria</taxon>
        <taxon>Archosauria</taxon>
        <taxon>Crocodylia</taxon>
        <taxon>Alligatoridae</taxon>
        <taxon>Alligatorinae</taxon>
        <taxon>Alligator</taxon>
    </lineage>
</organism>
<evidence type="ECO:0000256" key="2">
    <source>
        <dbReference type="ARBA" id="ARBA00007095"/>
    </source>
</evidence>
<dbReference type="GO" id="GO:0005657">
    <property type="term" value="C:replication fork"/>
    <property type="evidence" value="ECO:0007669"/>
    <property type="project" value="TreeGrafter"/>
</dbReference>
<keyword evidence="7" id="KW-0233">DNA recombination</keyword>